<accession>A0ABT4RDG1</accession>
<dbReference type="SUPFAM" id="SSF54637">
    <property type="entry name" value="Thioesterase/thiol ester dehydrase-isomerase"/>
    <property type="match status" value="2"/>
</dbReference>
<feature type="compositionally biased region" description="Pro residues" evidence="1">
    <location>
        <begin position="113"/>
        <end position="129"/>
    </location>
</feature>
<name>A0ABT4RDG1_9ACTN</name>
<comment type="caution">
    <text evidence="4">The sequence shown here is derived from an EMBL/GenBank/DDBJ whole genome shotgun (WGS) entry which is preliminary data.</text>
</comment>
<dbReference type="PANTHER" id="PTHR38110:SF1">
    <property type="entry name" value="THIOESTERASE DOMAIN-CONTAINING PROTEIN"/>
    <property type="match status" value="1"/>
</dbReference>
<reference evidence="4" key="1">
    <citation type="submission" date="2022-10" db="EMBL/GenBank/DDBJ databases">
        <title>The WGS of Solirubrobacter sp. CPCC 204708.</title>
        <authorList>
            <person name="Jiang Z."/>
        </authorList>
    </citation>
    <scope>NUCLEOTIDE SEQUENCE</scope>
    <source>
        <strain evidence="4">CPCC 204708</strain>
    </source>
</reference>
<evidence type="ECO:0000259" key="2">
    <source>
        <dbReference type="Pfam" id="PF13622"/>
    </source>
</evidence>
<dbReference type="Gene3D" id="2.40.160.210">
    <property type="entry name" value="Acyl-CoA thioesterase, double hotdog domain"/>
    <property type="match status" value="1"/>
</dbReference>
<evidence type="ECO:0000313" key="5">
    <source>
        <dbReference type="Proteomes" id="UP001147700"/>
    </source>
</evidence>
<evidence type="ECO:0000259" key="3">
    <source>
        <dbReference type="Pfam" id="PF20789"/>
    </source>
</evidence>
<protein>
    <submittedName>
        <fullName evidence="4">Thioesterase family protein</fullName>
    </submittedName>
</protein>
<sequence>MSFDEDIALDADGNGVIAAGWETARGPHGGYVMALLAHAMERAAGRQPRSLTVHFLRPPAVGPVHASATVERAGRGMSTVTGRLEQDGKPVALGLGAFADAYGGPEVGEVPMPDVPPPSPDQPPLPGAPPFTDQLIFQPRFGAAPFSGADTSVVGGWIGFTGGRPLDGPAMCVMADGFYPAIWPRLTELHPAPTIDLTVHFRAPLPYTGPLLARFSSKLARDGYFEEDGELWTADGTLVAQSRQLALLLAA</sequence>
<dbReference type="RefSeq" id="WP_202952177.1">
    <property type="nucleotide sequence ID" value="NZ_JAPCID010000005.1"/>
</dbReference>
<feature type="region of interest" description="Disordered" evidence="1">
    <location>
        <begin position="106"/>
        <end position="130"/>
    </location>
</feature>
<evidence type="ECO:0000256" key="1">
    <source>
        <dbReference type="SAM" id="MobiDB-lite"/>
    </source>
</evidence>
<feature type="domain" description="Acyl-CoA thioesterase-like C-terminal" evidence="3">
    <location>
        <begin position="116"/>
        <end position="247"/>
    </location>
</feature>
<dbReference type="CDD" id="cd03443">
    <property type="entry name" value="PaaI_thioesterase"/>
    <property type="match status" value="1"/>
</dbReference>
<proteinExistence type="predicted"/>
<feature type="domain" description="Acyl-CoA thioesterase-like N-terminal HotDog" evidence="2">
    <location>
        <begin position="19"/>
        <end position="98"/>
    </location>
</feature>
<gene>
    <name evidence="4" type="ORF">OJ962_03615</name>
</gene>
<dbReference type="InterPro" id="IPR052389">
    <property type="entry name" value="Sec_Metab_Biosynth-Assoc"/>
</dbReference>
<dbReference type="Pfam" id="PF20789">
    <property type="entry name" value="4HBT_3C"/>
    <property type="match status" value="1"/>
</dbReference>
<dbReference type="InterPro" id="IPR042171">
    <property type="entry name" value="Acyl-CoA_hotdog"/>
</dbReference>
<dbReference type="PANTHER" id="PTHR38110">
    <property type="entry name" value="CHROMOSOME 23, WHOLE GENOME SHOTGUN SEQUENCE"/>
    <property type="match status" value="1"/>
</dbReference>
<dbReference type="InterPro" id="IPR049450">
    <property type="entry name" value="ACOT8-like_C"/>
</dbReference>
<dbReference type="Proteomes" id="UP001147700">
    <property type="component" value="Unassembled WGS sequence"/>
</dbReference>
<keyword evidence="5" id="KW-1185">Reference proteome</keyword>
<dbReference type="EMBL" id="JAPCID010000005">
    <property type="protein sequence ID" value="MDA0136572.1"/>
    <property type="molecule type" value="Genomic_DNA"/>
</dbReference>
<dbReference type="Pfam" id="PF13622">
    <property type="entry name" value="4HBT_3"/>
    <property type="match status" value="1"/>
</dbReference>
<evidence type="ECO:0000313" key="4">
    <source>
        <dbReference type="EMBL" id="MDA0136572.1"/>
    </source>
</evidence>
<dbReference type="InterPro" id="IPR049449">
    <property type="entry name" value="TesB_ACOT8-like_N"/>
</dbReference>
<organism evidence="4 5">
    <name type="scientific">Solirubrobacter deserti</name>
    <dbReference type="NCBI Taxonomy" id="2282478"/>
    <lineage>
        <taxon>Bacteria</taxon>
        <taxon>Bacillati</taxon>
        <taxon>Actinomycetota</taxon>
        <taxon>Thermoleophilia</taxon>
        <taxon>Solirubrobacterales</taxon>
        <taxon>Solirubrobacteraceae</taxon>
        <taxon>Solirubrobacter</taxon>
    </lineage>
</organism>
<dbReference type="InterPro" id="IPR029069">
    <property type="entry name" value="HotDog_dom_sf"/>
</dbReference>